<dbReference type="Gene3D" id="2.30.40.10">
    <property type="entry name" value="Urease, subunit C, domain 1"/>
    <property type="match status" value="1"/>
</dbReference>
<dbReference type="SUPFAM" id="SSF51338">
    <property type="entry name" value="Composite domain of metallo-dependent hydrolases"/>
    <property type="match status" value="1"/>
</dbReference>
<keyword evidence="1" id="KW-0732">Signal</keyword>
<comment type="caution">
    <text evidence="3">The sequence shown here is derived from an EMBL/GenBank/DDBJ whole genome shotgun (WGS) entry which is preliminary data.</text>
</comment>
<evidence type="ECO:0000259" key="2">
    <source>
        <dbReference type="Pfam" id="PF01979"/>
    </source>
</evidence>
<keyword evidence="3" id="KW-0378">Hydrolase</keyword>
<accession>A0A2U2BTF6</accession>
<dbReference type="AlphaFoldDB" id="A0A2U2BTF6"/>
<dbReference type="PANTHER" id="PTHR43135">
    <property type="entry name" value="ALPHA-D-RIBOSE 1-METHYLPHOSPHONATE 5-TRIPHOSPHATE DIPHOSPHATASE"/>
    <property type="match status" value="1"/>
</dbReference>
<feature type="chain" id="PRO_5015619239" evidence="1">
    <location>
        <begin position="21"/>
        <end position="423"/>
    </location>
</feature>
<dbReference type="InterPro" id="IPR032466">
    <property type="entry name" value="Metal_Hydrolase"/>
</dbReference>
<evidence type="ECO:0000313" key="4">
    <source>
        <dbReference type="Proteomes" id="UP000245168"/>
    </source>
</evidence>
<dbReference type="InterPro" id="IPR011059">
    <property type="entry name" value="Metal-dep_hydrolase_composite"/>
</dbReference>
<dbReference type="SUPFAM" id="SSF51556">
    <property type="entry name" value="Metallo-dependent hydrolases"/>
    <property type="match status" value="1"/>
</dbReference>
<organism evidence="3 4">
    <name type="scientific">Marinicauda salina</name>
    <dbReference type="NCBI Taxonomy" id="2135793"/>
    <lineage>
        <taxon>Bacteria</taxon>
        <taxon>Pseudomonadati</taxon>
        <taxon>Pseudomonadota</taxon>
        <taxon>Alphaproteobacteria</taxon>
        <taxon>Maricaulales</taxon>
        <taxon>Maricaulaceae</taxon>
        <taxon>Marinicauda</taxon>
    </lineage>
</organism>
<proteinExistence type="predicted"/>
<dbReference type="Pfam" id="PF01979">
    <property type="entry name" value="Amidohydro_1"/>
    <property type="match status" value="1"/>
</dbReference>
<dbReference type="InterPro" id="IPR006680">
    <property type="entry name" value="Amidohydro-rel"/>
</dbReference>
<evidence type="ECO:0000313" key="3">
    <source>
        <dbReference type="EMBL" id="PWE17286.1"/>
    </source>
</evidence>
<dbReference type="InterPro" id="IPR051781">
    <property type="entry name" value="Metallo-dep_Hydrolase"/>
</dbReference>
<name>A0A2U2BTF6_9PROT</name>
<feature type="signal peptide" evidence="1">
    <location>
        <begin position="1"/>
        <end position="20"/>
    </location>
</feature>
<protein>
    <submittedName>
        <fullName evidence="3">Amidohydrolase</fullName>
    </submittedName>
</protein>
<sequence length="423" mass="44160">MKRVLASLALAAAVAAPALAQTVAVTNGRVVTNTSAGVIDDGSVLMRDGDIVAVGADVEIPAEATVVDAEGGWITPGLFHPHTQLGLIEVALEDSTRNAAAGESPFSAALDVSEGFNPSGNHIDEARAEGITRFALHPSTGSTIIAGQGALADSAGAPDSVFTTRDFMVADLRRSGANLAGGSTAAAWAYLRAALDDARAYPGRYQNGGDGDVLTRADAAAMVPVARGETPLVVYIDRAADIRRALDFIEANRSLRLIIAGAAEAHLVADELAAAGVPVIMDPMRNLPDSFDTLASTLQAAARLHDAGVQVAYTTMGSDIYWNPRLLTQHAGLAAAHGAEWEEAFRAITLAPAEIYGVSDRFGALEAGYAGDVVVWDGDPLELMSAPTAVFIDGEAQSLETRQTRLRDRYAEIAAEADFAYRH</sequence>
<dbReference type="PANTHER" id="PTHR43135:SF3">
    <property type="entry name" value="ALPHA-D-RIBOSE 1-METHYLPHOSPHONATE 5-TRIPHOSPHATE DIPHOSPHATASE"/>
    <property type="match status" value="1"/>
</dbReference>
<keyword evidence="4" id="KW-1185">Reference proteome</keyword>
<dbReference type="GO" id="GO:0016810">
    <property type="term" value="F:hydrolase activity, acting on carbon-nitrogen (but not peptide) bonds"/>
    <property type="evidence" value="ECO:0007669"/>
    <property type="project" value="InterPro"/>
</dbReference>
<feature type="domain" description="Amidohydrolase-related" evidence="2">
    <location>
        <begin position="264"/>
        <end position="386"/>
    </location>
</feature>
<reference evidence="4" key="1">
    <citation type="submission" date="2018-05" db="EMBL/GenBank/DDBJ databases">
        <authorList>
            <person name="Liu B.-T."/>
        </authorList>
    </citation>
    <scope>NUCLEOTIDE SEQUENCE [LARGE SCALE GENOMIC DNA]</scope>
    <source>
        <strain evidence="4">WD6-1</strain>
    </source>
</reference>
<dbReference type="EMBL" id="QEXV01000003">
    <property type="protein sequence ID" value="PWE17286.1"/>
    <property type="molecule type" value="Genomic_DNA"/>
</dbReference>
<gene>
    <name evidence="3" type="ORF">DDZ18_06250</name>
</gene>
<dbReference type="Gene3D" id="3.20.20.140">
    <property type="entry name" value="Metal-dependent hydrolases"/>
    <property type="match status" value="1"/>
</dbReference>
<dbReference type="RefSeq" id="WP_109252517.1">
    <property type="nucleotide sequence ID" value="NZ_QEXV01000003.1"/>
</dbReference>
<dbReference type="OrthoDB" id="9802793at2"/>
<evidence type="ECO:0000256" key="1">
    <source>
        <dbReference type="SAM" id="SignalP"/>
    </source>
</evidence>
<dbReference type="Proteomes" id="UP000245168">
    <property type="component" value="Unassembled WGS sequence"/>
</dbReference>